<keyword evidence="3 6" id="KW-0732">Signal</keyword>
<evidence type="ECO:0000256" key="3">
    <source>
        <dbReference type="ARBA" id="ARBA00022729"/>
    </source>
</evidence>
<evidence type="ECO:0000256" key="2">
    <source>
        <dbReference type="ARBA" id="ARBA00006275"/>
    </source>
</evidence>
<evidence type="ECO:0000256" key="1">
    <source>
        <dbReference type="ARBA" id="ARBA00004442"/>
    </source>
</evidence>
<dbReference type="InterPro" id="IPR012944">
    <property type="entry name" value="SusD_RagB_dom"/>
</dbReference>
<comment type="subcellular location">
    <subcellularLocation>
        <location evidence="1">Cell outer membrane</location>
    </subcellularLocation>
</comment>
<evidence type="ECO:0000313" key="9">
    <source>
        <dbReference type="EMBL" id="WOK09773.1"/>
    </source>
</evidence>
<dbReference type="InterPro" id="IPR033985">
    <property type="entry name" value="SusD-like_N"/>
</dbReference>
<organism evidence="9 10">
    <name type="scientific">Imperialibacter roseus</name>
    <dbReference type="NCBI Taxonomy" id="1324217"/>
    <lineage>
        <taxon>Bacteria</taxon>
        <taxon>Pseudomonadati</taxon>
        <taxon>Bacteroidota</taxon>
        <taxon>Cytophagia</taxon>
        <taxon>Cytophagales</taxon>
        <taxon>Flammeovirgaceae</taxon>
        <taxon>Imperialibacter</taxon>
    </lineage>
</organism>
<dbReference type="Pfam" id="PF14322">
    <property type="entry name" value="SusD-like_3"/>
    <property type="match status" value="1"/>
</dbReference>
<accession>A0ABZ0IZJ6</accession>
<reference evidence="9 10" key="1">
    <citation type="journal article" date="2023" name="Microbiol. Resour. Announc.">
        <title>Complete Genome Sequence of Imperialibacter roseus strain P4T.</title>
        <authorList>
            <person name="Tizabi D.R."/>
            <person name="Bachvaroff T."/>
            <person name="Hill R.T."/>
        </authorList>
    </citation>
    <scope>NUCLEOTIDE SEQUENCE [LARGE SCALE GENOMIC DNA]</scope>
    <source>
        <strain evidence="9 10">P4T</strain>
    </source>
</reference>
<protein>
    <submittedName>
        <fullName evidence="9">RagB/SusD family nutrient uptake outer membrane protein</fullName>
    </submittedName>
</protein>
<dbReference type="RefSeq" id="WP_317492378.1">
    <property type="nucleotide sequence ID" value="NZ_CP136051.1"/>
</dbReference>
<evidence type="ECO:0000256" key="6">
    <source>
        <dbReference type="SAM" id="SignalP"/>
    </source>
</evidence>
<gene>
    <name evidence="9" type="ORF">RT717_23505</name>
</gene>
<dbReference type="InterPro" id="IPR011990">
    <property type="entry name" value="TPR-like_helical_dom_sf"/>
</dbReference>
<keyword evidence="5" id="KW-0998">Cell outer membrane</keyword>
<comment type="similarity">
    <text evidence="2">Belongs to the SusD family.</text>
</comment>
<feature type="chain" id="PRO_5046252143" evidence="6">
    <location>
        <begin position="21"/>
        <end position="620"/>
    </location>
</feature>
<feature type="domain" description="SusD-like N-terminal" evidence="8">
    <location>
        <begin position="52"/>
        <end position="218"/>
    </location>
</feature>
<feature type="domain" description="RagB/SusD" evidence="7">
    <location>
        <begin position="331"/>
        <end position="620"/>
    </location>
</feature>
<dbReference type="Gene3D" id="1.25.40.390">
    <property type="match status" value="1"/>
</dbReference>
<sequence>MKRITITIWVFAVGMMLPMACNTDFLNTEPLDKISSDLTWSDGPLAEAFVYNVYASLGYGGFEEQMLAAYTDEAMFTHAGRNINPFTEGAESPANLAWMSPTYEWNNMYLAIRKANVAIENLPIATFDNEDLKDRLLGESYFLRAYYYHQLLRFYGGVPIIDRPYGLDEDYTIVRSSFAECVDFIISDLDQAATLLDGKPITPGRTSKIAAMALKARVLIYAASDLHDIPTASASVSGLTDLHGYTSGDQTARWTAARAAAKAVMDAGSGYKLDLTVPVSPEEGKANYVALSYGGGSAVADASAAVELIFQRTQTPLYTVENNWPLGGIHFGINNGPNGYHNWAGNTPIQQLVDDYEMMDGSKFDWNNATHASAPYDDRDPRLYATVLYDGAGWKPRPSDVAGIDPMDQIQTGYYDDGAGGVINGVDTRESPIENWNGSRTHYYVRKFIDSDPAVIDNQSGAQVVPWPFIRYTEMVLNYIEASIELGDEAEARNWLNKIRFRAGMPAVTDAGDALRDRYRNERRIELAYEEHRYHDARRWLIAPTTLGRGIKDIQVEAKLKPGATPHVPYRYDPDVYDYSYTPQDNTENETRTWVDKMYFRPISRGEMNRNDKLVQNPGY</sequence>
<evidence type="ECO:0000259" key="7">
    <source>
        <dbReference type="Pfam" id="PF07980"/>
    </source>
</evidence>
<keyword evidence="10" id="KW-1185">Reference proteome</keyword>
<evidence type="ECO:0000256" key="4">
    <source>
        <dbReference type="ARBA" id="ARBA00023136"/>
    </source>
</evidence>
<feature type="signal peptide" evidence="6">
    <location>
        <begin position="1"/>
        <end position="20"/>
    </location>
</feature>
<dbReference type="Proteomes" id="UP001302349">
    <property type="component" value="Chromosome"/>
</dbReference>
<evidence type="ECO:0000313" key="10">
    <source>
        <dbReference type="Proteomes" id="UP001302349"/>
    </source>
</evidence>
<dbReference type="SUPFAM" id="SSF48452">
    <property type="entry name" value="TPR-like"/>
    <property type="match status" value="1"/>
</dbReference>
<evidence type="ECO:0000256" key="5">
    <source>
        <dbReference type="ARBA" id="ARBA00023237"/>
    </source>
</evidence>
<evidence type="ECO:0000259" key="8">
    <source>
        <dbReference type="Pfam" id="PF14322"/>
    </source>
</evidence>
<dbReference type="Pfam" id="PF07980">
    <property type="entry name" value="SusD_RagB"/>
    <property type="match status" value="1"/>
</dbReference>
<proteinExistence type="inferred from homology"/>
<name>A0ABZ0IZJ6_9BACT</name>
<keyword evidence="4" id="KW-0472">Membrane</keyword>
<dbReference type="EMBL" id="CP136051">
    <property type="protein sequence ID" value="WOK09773.1"/>
    <property type="molecule type" value="Genomic_DNA"/>
</dbReference>